<protein>
    <recommendedName>
        <fullName evidence="3">Peptidyl-prolyl cis-trans isomerase</fullName>
        <shortName evidence="3">PPIase</shortName>
        <ecNumber evidence="3">5.2.1.8</ecNumber>
    </recommendedName>
</protein>
<dbReference type="GO" id="GO:0003755">
    <property type="term" value="F:peptidyl-prolyl cis-trans isomerase activity"/>
    <property type="evidence" value="ECO:0007669"/>
    <property type="project" value="UniProtKB-UniRule"/>
</dbReference>
<dbReference type="InterPro" id="IPR002130">
    <property type="entry name" value="Cyclophilin-type_PPIase_dom"/>
</dbReference>
<keyword evidence="3" id="KW-0732">Signal</keyword>
<evidence type="ECO:0000256" key="3">
    <source>
        <dbReference type="RuleBase" id="RU363019"/>
    </source>
</evidence>
<evidence type="ECO:0000313" key="6">
    <source>
        <dbReference type="Proteomes" id="UP000526184"/>
    </source>
</evidence>
<dbReference type="Pfam" id="PF00160">
    <property type="entry name" value="Pro_isomerase"/>
    <property type="match status" value="1"/>
</dbReference>
<dbReference type="PANTHER" id="PTHR45625:SF4">
    <property type="entry name" value="PEPTIDYLPROLYL ISOMERASE DOMAIN AND WD REPEAT-CONTAINING PROTEIN 1"/>
    <property type="match status" value="1"/>
</dbReference>
<feature type="signal peptide" evidence="3">
    <location>
        <begin position="1"/>
        <end position="23"/>
    </location>
</feature>
<name>A0A7Z0T819_9FUSO</name>
<dbReference type="PRINTS" id="PR00153">
    <property type="entry name" value="CSAPPISMRASE"/>
</dbReference>
<dbReference type="InterPro" id="IPR029000">
    <property type="entry name" value="Cyclophilin-like_dom_sf"/>
</dbReference>
<dbReference type="AlphaFoldDB" id="A0A7Z0T819"/>
<evidence type="ECO:0000313" key="5">
    <source>
        <dbReference type="EMBL" id="NYV27439.1"/>
    </source>
</evidence>
<dbReference type="OrthoDB" id="9807797at2"/>
<dbReference type="Gene3D" id="2.40.100.10">
    <property type="entry name" value="Cyclophilin-like"/>
    <property type="match status" value="1"/>
</dbReference>
<dbReference type="EMBL" id="JABMKT010000003">
    <property type="protein sequence ID" value="NYV27439.1"/>
    <property type="molecule type" value="Genomic_DNA"/>
</dbReference>
<dbReference type="CDD" id="cd00317">
    <property type="entry name" value="cyclophilin"/>
    <property type="match status" value="1"/>
</dbReference>
<keyword evidence="2 3" id="KW-0413">Isomerase</keyword>
<evidence type="ECO:0000259" key="4">
    <source>
        <dbReference type="PROSITE" id="PS50072"/>
    </source>
</evidence>
<dbReference type="RefSeq" id="WP_067320339.1">
    <property type="nucleotide sequence ID" value="NZ_CBCRWS010000003.1"/>
</dbReference>
<dbReference type="SUPFAM" id="SSF50891">
    <property type="entry name" value="Cyclophilin-like"/>
    <property type="match status" value="1"/>
</dbReference>
<keyword evidence="1 3" id="KW-0697">Rotamase</keyword>
<comment type="similarity">
    <text evidence="3">Belongs to the cyclophilin-type PPIase family.</text>
</comment>
<comment type="catalytic activity">
    <reaction evidence="3">
        <text>[protein]-peptidylproline (omega=180) = [protein]-peptidylproline (omega=0)</text>
        <dbReference type="Rhea" id="RHEA:16237"/>
        <dbReference type="Rhea" id="RHEA-COMP:10747"/>
        <dbReference type="Rhea" id="RHEA-COMP:10748"/>
        <dbReference type="ChEBI" id="CHEBI:83833"/>
        <dbReference type="ChEBI" id="CHEBI:83834"/>
        <dbReference type="EC" id="5.2.1.8"/>
    </reaction>
</comment>
<keyword evidence="6" id="KW-1185">Reference proteome</keyword>
<reference evidence="5 6" key="1">
    <citation type="submission" date="2020-05" db="EMBL/GenBank/DDBJ databases">
        <title>Streptobacillus felis strain LHL191014123.</title>
        <authorList>
            <person name="Fawzy A."/>
            <person name="Rau J."/>
            <person name="Risse K."/>
            <person name="Schauerte N."/>
            <person name="Geiger C."/>
            <person name="Blom J."/>
            <person name="Imirzalioglu C."/>
            <person name="Falgenhauer J."/>
            <person name="Bach A."/>
            <person name="Herden C."/>
            <person name="Eisenberg T."/>
        </authorList>
    </citation>
    <scope>NUCLEOTIDE SEQUENCE [LARGE SCALE GENOMIC DNA]</scope>
    <source>
        <strain evidence="5 6">LHL191014123</strain>
    </source>
</reference>
<dbReference type="EC" id="5.2.1.8" evidence="3"/>
<evidence type="ECO:0000256" key="1">
    <source>
        <dbReference type="ARBA" id="ARBA00023110"/>
    </source>
</evidence>
<accession>A0A7Z0T819</accession>
<dbReference type="PROSITE" id="PS51257">
    <property type="entry name" value="PROKAR_LIPOPROTEIN"/>
    <property type="match status" value="1"/>
</dbReference>
<feature type="chain" id="PRO_5031606456" description="Peptidyl-prolyl cis-trans isomerase" evidence="3">
    <location>
        <begin position="24"/>
        <end position="224"/>
    </location>
</feature>
<dbReference type="InterPro" id="IPR044666">
    <property type="entry name" value="Cyclophilin_A-like"/>
</dbReference>
<feature type="domain" description="PPIase cyclophilin-type" evidence="4">
    <location>
        <begin position="63"/>
        <end position="184"/>
    </location>
</feature>
<comment type="function">
    <text evidence="3">PPIases accelerate the folding of proteins. It catalyzes the cis-trans isomerization of proline imidic peptide bonds in oligopeptides.</text>
</comment>
<evidence type="ECO:0000256" key="2">
    <source>
        <dbReference type="ARBA" id="ARBA00023235"/>
    </source>
</evidence>
<proteinExistence type="inferred from homology"/>
<organism evidence="5 6">
    <name type="scientific">Streptobacillus felis</name>
    <dbReference type="NCBI Taxonomy" id="1384509"/>
    <lineage>
        <taxon>Bacteria</taxon>
        <taxon>Fusobacteriati</taxon>
        <taxon>Fusobacteriota</taxon>
        <taxon>Fusobacteriia</taxon>
        <taxon>Fusobacteriales</taxon>
        <taxon>Leptotrichiaceae</taxon>
        <taxon>Streptobacillus</taxon>
    </lineage>
</organism>
<comment type="caution">
    <text evidence="5">The sequence shown here is derived from an EMBL/GenBank/DDBJ whole genome shotgun (WGS) entry which is preliminary data.</text>
</comment>
<dbReference type="Proteomes" id="UP000526184">
    <property type="component" value="Unassembled WGS sequence"/>
</dbReference>
<dbReference type="PROSITE" id="PS50072">
    <property type="entry name" value="CSA_PPIASE_2"/>
    <property type="match status" value="1"/>
</dbReference>
<gene>
    <name evidence="5" type="ORF">HP397_01175</name>
</gene>
<dbReference type="PANTHER" id="PTHR45625">
    <property type="entry name" value="PEPTIDYL-PROLYL CIS-TRANS ISOMERASE-RELATED"/>
    <property type="match status" value="1"/>
</dbReference>
<sequence>MKKIIKLLFIVCFSLVTISCSSAGEKFVTSFLGEKLFNLTEEEKFANKMKSYKLDAVIKTTKGDMKVYLYPEAAPKLVANFVFLAQNNYYDNLKFHRVSVNNIIQSGDRAGDGTGTPGYLLNDEFSFLKFDRAGMLAMANAGKNTNGSQIFITLQKAEEYNNDYSIIGNLKDRNDLSIARLIRQEDSILDIEISGYNVNEFLGNFDKEVKEWTEKLKATGYEVK</sequence>